<evidence type="ECO:0000256" key="1">
    <source>
        <dbReference type="SAM" id="MobiDB-lite"/>
    </source>
</evidence>
<gene>
    <name evidence="2" type="ORF">LOD99_9796</name>
</gene>
<keyword evidence="3" id="KW-1185">Reference proteome</keyword>
<accession>A0AAV7KKV7</accession>
<evidence type="ECO:0000313" key="2">
    <source>
        <dbReference type="EMBL" id="KAI6661844.1"/>
    </source>
</evidence>
<comment type="caution">
    <text evidence="2">The sequence shown here is derived from an EMBL/GenBank/DDBJ whole genome shotgun (WGS) entry which is preliminary data.</text>
</comment>
<organism evidence="2 3">
    <name type="scientific">Oopsacas minuta</name>
    <dbReference type="NCBI Taxonomy" id="111878"/>
    <lineage>
        <taxon>Eukaryota</taxon>
        <taxon>Metazoa</taxon>
        <taxon>Porifera</taxon>
        <taxon>Hexactinellida</taxon>
        <taxon>Hexasterophora</taxon>
        <taxon>Lyssacinosida</taxon>
        <taxon>Leucopsacidae</taxon>
        <taxon>Oopsacas</taxon>
    </lineage>
</organism>
<dbReference type="AlphaFoldDB" id="A0AAV7KKV7"/>
<protein>
    <submittedName>
        <fullName evidence="2">Uncharacterized protein</fullName>
    </submittedName>
</protein>
<proteinExistence type="predicted"/>
<evidence type="ECO:0000313" key="3">
    <source>
        <dbReference type="Proteomes" id="UP001165289"/>
    </source>
</evidence>
<reference evidence="2 3" key="1">
    <citation type="journal article" date="2023" name="BMC Biol.">
        <title>The compact genome of the sponge Oopsacas minuta (Hexactinellida) is lacking key metazoan core genes.</title>
        <authorList>
            <person name="Santini S."/>
            <person name="Schenkelaars Q."/>
            <person name="Jourda C."/>
            <person name="Duchesne M."/>
            <person name="Belahbib H."/>
            <person name="Rocher C."/>
            <person name="Selva M."/>
            <person name="Riesgo A."/>
            <person name="Vervoort M."/>
            <person name="Leys S.P."/>
            <person name="Kodjabachian L."/>
            <person name="Le Bivic A."/>
            <person name="Borchiellini C."/>
            <person name="Claverie J.M."/>
            <person name="Renard E."/>
        </authorList>
    </citation>
    <scope>NUCLEOTIDE SEQUENCE [LARGE SCALE GENOMIC DNA]</scope>
    <source>
        <strain evidence="2">SPO-2</strain>
    </source>
</reference>
<sequence>MCGQIASYYRLAVQRNKGDVQAIIRAIKAIPLHLEANNKNAVNNHQYYLSIQNSWCQYQAAIVDKKPPPHHPNYLSHDAVNIIDVTSRSFKLDTPSFIHKISGGRTSNNNEAIHSILFSMVKKTDSVGLDVLRIGSALAVIIFNDGYHGIQKVFKTLEIVSGPHLSDRLQELDNKRIKHSHYILRNQQRKFARKQRRGKKVRVQIRKHGEGYHSGKYTSGRKDTDSVSDSEEVVPLPISSRAQNTSESEIESGENTDDCMCELCGHTYKDGTIGIGLGAPIPKGKIK</sequence>
<dbReference type="EMBL" id="JAKMXF010000005">
    <property type="protein sequence ID" value="KAI6661844.1"/>
    <property type="molecule type" value="Genomic_DNA"/>
</dbReference>
<dbReference type="Proteomes" id="UP001165289">
    <property type="component" value="Unassembled WGS sequence"/>
</dbReference>
<feature type="region of interest" description="Disordered" evidence="1">
    <location>
        <begin position="206"/>
        <end position="255"/>
    </location>
</feature>
<name>A0AAV7KKV7_9METZ</name>